<comment type="function">
    <text evidence="9">O-acyltransferase that catalyzes D-alanylation of both teichoic acid and lipoteichoic acid (LTA). D-alanylation of LTA plays an important role in modulating the properties of the cell wall in Gram-positive bacteria, influencing the net charge of the cell wall. Catalyzes D-alanylation from DltC carrier protein.</text>
</comment>
<reference evidence="12 14" key="2">
    <citation type="submission" date="2019-03" db="EMBL/GenBank/DDBJ databases">
        <title>Genomic Encyclopedia of Type Strains, Phase IV (KMG-IV): sequencing the most valuable type-strain genomes for metagenomic binning, comparative biology and taxonomic classification.</title>
        <authorList>
            <person name="Goeker M."/>
        </authorList>
    </citation>
    <scope>NUCLEOTIDE SEQUENCE [LARGE SCALE GENOMIC DNA]</scope>
    <source>
        <strain evidence="12 14">DSM 20580</strain>
    </source>
</reference>
<dbReference type="OrthoDB" id="9805788at2"/>
<comment type="pathway">
    <text evidence="9">Cell wall biogenesis; lipoteichoic acid biosynthesis.</text>
</comment>
<keyword evidence="7 9" id="KW-0472">Membrane</keyword>
<evidence type="ECO:0000313" key="11">
    <source>
        <dbReference type="EMBL" id="STX10762.1"/>
    </source>
</evidence>
<evidence type="ECO:0000256" key="6">
    <source>
        <dbReference type="ARBA" id="ARBA00022989"/>
    </source>
</evidence>
<dbReference type="PANTHER" id="PTHR13285">
    <property type="entry name" value="ACYLTRANSFERASE"/>
    <property type="match status" value="1"/>
</dbReference>
<feature type="transmembrane region" description="Helical" evidence="10">
    <location>
        <begin position="60"/>
        <end position="77"/>
    </location>
</feature>
<feature type="transmembrane region" description="Helical" evidence="10">
    <location>
        <begin position="89"/>
        <end position="108"/>
    </location>
</feature>
<dbReference type="InterPro" id="IPR024024">
    <property type="entry name" value="DltB"/>
</dbReference>
<feature type="transmembrane region" description="Helical" evidence="10">
    <location>
        <begin position="33"/>
        <end position="48"/>
    </location>
</feature>
<dbReference type="GO" id="GO:0016746">
    <property type="term" value="F:acyltransferase activity"/>
    <property type="evidence" value="ECO:0007669"/>
    <property type="project" value="UniProtKB-KW"/>
</dbReference>
<evidence type="ECO:0000256" key="10">
    <source>
        <dbReference type="SAM" id="Phobius"/>
    </source>
</evidence>
<evidence type="ECO:0000256" key="3">
    <source>
        <dbReference type="ARBA" id="ARBA00022475"/>
    </source>
</evidence>
<dbReference type="GO" id="GO:0070395">
    <property type="term" value="P:lipoteichoic acid biosynthetic process"/>
    <property type="evidence" value="ECO:0007669"/>
    <property type="project" value="UniProtKB-UniRule"/>
</dbReference>
<accession>A0A2U3AAU4</accession>
<evidence type="ECO:0000256" key="5">
    <source>
        <dbReference type="ARBA" id="ARBA00022692"/>
    </source>
</evidence>
<evidence type="ECO:0000256" key="2">
    <source>
        <dbReference type="ARBA" id="ARBA00010323"/>
    </source>
</evidence>
<gene>
    <name evidence="11" type="primary">dltB</name>
    <name evidence="12" type="ORF">DFR61_1315</name>
    <name evidence="11" type="ORF">NCTC10597_02535</name>
</gene>
<keyword evidence="8 9" id="KW-0012">Acyltransferase</keyword>
<keyword evidence="4 9" id="KW-0808">Transferase</keyword>
<evidence type="ECO:0000256" key="8">
    <source>
        <dbReference type="ARBA" id="ARBA00023315"/>
    </source>
</evidence>
<feature type="transmembrane region" description="Helical" evidence="10">
    <location>
        <begin position="237"/>
        <end position="259"/>
    </location>
</feature>
<feature type="transmembrane region" description="Helical" evidence="10">
    <location>
        <begin position="337"/>
        <end position="354"/>
    </location>
</feature>
<keyword evidence="14" id="KW-1185">Reference proteome</keyword>
<dbReference type="Pfam" id="PF03062">
    <property type="entry name" value="MBOAT"/>
    <property type="match status" value="1"/>
</dbReference>
<dbReference type="EMBL" id="SNZG01000031">
    <property type="protein sequence ID" value="TDR35324.1"/>
    <property type="molecule type" value="Genomic_DNA"/>
</dbReference>
<keyword evidence="3 9" id="KW-1003">Cell membrane</keyword>
<feature type="transmembrane region" description="Helical" evidence="10">
    <location>
        <begin position="375"/>
        <end position="393"/>
    </location>
</feature>
<comment type="similarity">
    <text evidence="2 9">Belongs to the membrane-bound acyltransferase family.</text>
</comment>
<comment type="subcellular location">
    <subcellularLocation>
        <location evidence="1">Cell membrane</location>
        <topology evidence="1">Multi-pass membrane protein</topology>
    </subcellularLocation>
</comment>
<comment type="caution">
    <text evidence="11">The sequence shown here is derived from an EMBL/GenBank/DDBJ whole genome shotgun (WGS) entry which is preliminary data.</text>
</comment>
<evidence type="ECO:0000256" key="9">
    <source>
        <dbReference type="PIRNR" id="PIRNR016636"/>
    </source>
</evidence>
<reference evidence="11 13" key="1">
    <citation type="submission" date="2018-06" db="EMBL/GenBank/DDBJ databases">
        <authorList>
            <consortium name="Pathogen Informatics"/>
            <person name="Doyle S."/>
        </authorList>
    </citation>
    <scope>NUCLEOTIDE SEQUENCE [LARGE SCALE GENOMIC DNA]</scope>
    <source>
        <strain evidence="11 13">NCTC10597</strain>
    </source>
</reference>
<feature type="transmembrane region" description="Helical" evidence="10">
    <location>
        <begin position="194"/>
        <end position="216"/>
    </location>
</feature>
<dbReference type="EMBL" id="UGNP01000001">
    <property type="protein sequence ID" value="STX10762.1"/>
    <property type="molecule type" value="Genomic_DNA"/>
</dbReference>
<dbReference type="EC" id="2.3.1.-" evidence="9"/>
<dbReference type="UniPathway" id="UPA00556"/>
<evidence type="ECO:0000313" key="12">
    <source>
        <dbReference type="EMBL" id="TDR35324.1"/>
    </source>
</evidence>
<dbReference type="InterPro" id="IPR024194">
    <property type="entry name" value="Ac/AlaTfrase_AlgI/DltB"/>
</dbReference>
<feature type="transmembrane region" description="Helical" evidence="10">
    <location>
        <begin position="114"/>
        <end position="132"/>
    </location>
</feature>
<dbReference type="NCBIfam" id="TIGR04091">
    <property type="entry name" value="LTA_dltB"/>
    <property type="match status" value="1"/>
</dbReference>
<dbReference type="RefSeq" id="WP_109350314.1">
    <property type="nucleotide sequence ID" value="NZ_BJUE01000030.1"/>
</dbReference>
<evidence type="ECO:0000256" key="7">
    <source>
        <dbReference type="ARBA" id="ARBA00023136"/>
    </source>
</evidence>
<dbReference type="GO" id="GO:0005886">
    <property type="term" value="C:plasma membrane"/>
    <property type="evidence" value="ECO:0007669"/>
    <property type="project" value="UniProtKB-SubCell"/>
</dbReference>
<keyword evidence="5 10" id="KW-0812">Transmembrane</keyword>
<dbReference type="Proteomes" id="UP000294641">
    <property type="component" value="Unassembled WGS sequence"/>
</dbReference>
<dbReference type="Proteomes" id="UP000254330">
    <property type="component" value="Unassembled WGS sequence"/>
</dbReference>
<feature type="transmembrane region" description="Helical" evidence="10">
    <location>
        <begin position="6"/>
        <end position="26"/>
    </location>
</feature>
<dbReference type="PIRSF" id="PIRSF016636">
    <property type="entry name" value="AlgI_DltB"/>
    <property type="match status" value="1"/>
</dbReference>
<evidence type="ECO:0000256" key="1">
    <source>
        <dbReference type="ARBA" id="ARBA00004651"/>
    </source>
</evidence>
<dbReference type="PANTHER" id="PTHR13285:SF23">
    <property type="entry name" value="TEICHOIC ACID D-ALANYLTRANSFERASE"/>
    <property type="match status" value="1"/>
</dbReference>
<organism evidence="11 13">
    <name type="scientific">Kurthia zopfii</name>
    <dbReference type="NCBI Taxonomy" id="1650"/>
    <lineage>
        <taxon>Bacteria</taxon>
        <taxon>Bacillati</taxon>
        <taxon>Bacillota</taxon>
        <taxon>Bacilli</taxon>
        <taxon>Bacillales</taxon>
        <taxon>Caryophanaceae</taxon>
        <taxon>Kurthia</taxon>
    </lineage>
</organism>
<dbReference type="InterPro" id="IPR051085">
    <property type="entry name" value="MB_O-acyltransferase"/>
</dbReference>
<dbReference type="PIRSF" id="PIRSF500216">
    <property type="entry name" value="DltB"/>
    <property type="match status" value="1"/>
</dbReference>
<dbReference type="InterPro" id="IPR004299">
    <property type="entry name" value="MBOAT_fam"/>
</dbReference>
<evidence type="ECO:0000256" key="4">
    <source>
        <dbReference type="ARBA" id="ARBA00022679"/>
    </source>
</evidence>
<evidence type="ECO:0000313" key="14">
    <source>
        <dbReference type="Proteomes" id="UP000294641"/>
    </source>
</evidence>
<dbReference type="AlphaFoldDB" id="A0A2U3AAU4"/>
<sequence>MIPYSDFLFFLIIGILFIPTIILGLLGKSARKYNMLISIIVLALIFGLDMKDFTVNWKSAISILLFTLFQVLLIKGYHTYRMTKNNTQVFIIAVLLAILPLVLVKVLPFFNLHIFGFLGISYITFKAVQLIMETRDGMMKKKQVPISELIYFLLFFPTVSSGPIDRWKRFDKDFQTVPTKDEYRELLLKGINSIFLGFFYKFILAFLLYNKILVFLPNRTYDVLNGLEGHIAYMYIYSLYLFFDFAGYSCFALGVSYIMGIRTPKNFNLPFISRNIKDFWDRWHMSLSFWFRDYVYMRFVFWMMKKKWIKNRYVISYIGYFLLFLLMGVWHGLALHFVVYGLYHAFLIICFDKFERWNKKTKFWKDNKFTHAISIFITFNFVCFGFYIFSGALF</sequence>
<proteinExistence type="inferred from homology"/>
<name>A0A2U3AAU4_9BACL</name>
<keyword evidence="6 10" id="KW-1133">Transmembrane helix</keyword>
<protein>
    <recommendedName>
        <fullName evidence="9">Teichoic acid D-alanyltransferase</fullName>
        <ecNumber evidence="9">2.3.1.-</ecNumber>
    </recommendedName>
</protein>
<feature type="transmembrane region" description="Helical" evidence="10">
    <location>
        <begin position="313"/>
        <end position="331"/>
    </location>
</feature>
<evidence type="ECO:0000313" key="13">
    <source>
        <dbReference type="Proteomes" id="UP000254330"/>
    </source>
</evidence>